<evidence type="ECO:0000256" key="6">
    <source>
        <dbReference type="ARBA" id="ARBA00022777"/>
    </source>
</evidence>
<keyword evidence="6" id="KW-0418">Kinase</keyword>
<evidence type="ECO:0000256" key="7">
    <source>
        <dbReference type="PROSITE-ProRule" id="PRU00423"/>
    </source>
</evidence>
<reference evidence="9 10" key="1">
    <citation type="submission" date="2020-08" db="EMBL/GenBank/DDBJ databases">
        <title>Genome public.</title>
        <authorList>
            <person name="Liu C."/>
            <person name="Sun Q."/>
        </authorList>
    </citation>
    <scope>NUCLEOTIDE SEQUENCE [LARGE SCALE GENOMIC DNA]</scope>
    <source>
        <strain evidence="9 10">NSJ-13</strain>
    </source>
</reference>
<feature type="modified residue" description="Phosphocysteine; by EIIA" evidence="7">
    <location>
        <position position="8"/>
    </location>
</feature>
<feature type="domain" description="PTS EIIB type-3" evidence="8">
    <location>
        <begin position="1"/>
        <end position="103"/>
    </location>
</feature>
<organism evidence="9 10">
    <name type="scientific">Ruminococcus hominis</name>
    <dbReference type="NCBI Taxonomy" id="2763065"/>
    <lineage>
        <taxon>Bacteria</taxon>
        <taxon>Bacillati</taxon>
        <taxon>Bacillota</taxon>
        <taxon>Clostridia</taxon>
        <taxon>Eubacteriales</taxon>
        <taxon>Oscillospiraceae</taxon>
        <taxon>Ruminococcus</taxon>
    </lineage>
</organism>
<dbReference type="Proteomes" id="UP000631576">
    <property type="component" value="Unassembled WGS sequence"/>
</dbReference>
<dbReference type="InterPro" id="IPR013012">
    <property type="entry name" value="PTS_EIIB_3"/>
</dbReference>
<evidence type="ECO:0000256" key="1">
    <source>
        <dbReference type="ARBA" id="ARBA00022448"/>
    </source>
</evidence>
<dbReference type="Gene3D" id="3.40.50.2300">
    <property type="match status" value="1"/>
</dbReference>
<dbReference type="InterPro" id="IPR036095">
    <property type="entry name" value="PTS_EIIB-like_sf"/>
</dbReference>
<comment type="caution">
    <text evidence="9">The sequence shown here is derived from an EMBL/GenBank/DDBJ whole genome shotgun (WGS) entry which is preliminary data.</text>
</comment>
<gene>
    <name evidence="9" type="ORF">H8S40_01435</name>
</gene>
<dbReference type="PANTHER" id="PTHR34581">
    <property type="entry name" value="PTS SYSTEM N,N'-DIACETYLCHITOBIOSE-SPECIFIC EIIB COMPONENT"/>
    <property type="match status" value="1"/>
</dbReference>
<evidence type="ECO:0000256" key="4">
    <source>
        <dbReference type="ARBA" id="ARBA00022679"/>
    </source>
</evidence>
<name>A0ABR7G5T0_9FIRM</name>
<sequence>MKYITLLCNAGMSTSLMVNKMRRIATEQNIEVEIHAMAEFAFQKYDKPTDVLLLGPQVRYKYDVLKEQFESTGTPIAVIDSQAYASMDAEAVLKTALNMIKER</sequence>
<accession>A0ABR7G5T0</accession>
<keyword evidence="2" id="KW-0597">Phosphoprotein</keyword>
<protein>
    <submittedName>
        <fullName evidence="9">PTS sugar transporter subunit IIB</fullName>
    </submittedName>
</protein>
<dbReference type="RefSeq" id="WP_022075241.1">
    <property type="nucleotide sequence ID" value="NZ_JACOPE010000001.1"/>
</dbReference>
<keyword evidence="3 9" id="KW-0762">Sugar transport</keyword>
<dbReference type="EMBL" id="JACOPE010000001">
    <property type="protein sequence ID" value="MBC5682255.1"/>
    <property type="molecule type" value="Genomic_DNA"/>
</dbReference>
<dbReference type="Pfam" id="PF02302">
    <property type="entry name" value="PTS_IIB"/>
    <property type="match status" value="1"/>
</dbReference>
<keyword evidence="4" id="KW-0808">Transferase</keyword>
<evidence type="ECO:0000256" key="2">
    <source>
        <dbReference type="ARBA" id="ARBA00022553"/>
    </source>
</evidence>
<evidence type="ECO:0000256" key="5">
    <source>
        <dbReference type="ARBA" id="ARBA00022683"/>
    </source>
</evidence>
<evidence type="ECO:0000259" key="8">
    <source>
        <dbReference type="PROSITE" id="PS51100"/>
    </source>
</evidence>
<dbReference type="CDD" id="cd05564">
    <property type="entry name" value="PTS_IIB_chitobiose_lichenan"/>
    <property type="match status" value="1"/>
</dbReference>
<dbReference type="SUPFAM" id="SSF52794">
    <property type="entry name" value="PTS system IIB component-like"/>
    <property type="match status" value="1"/>
</dbReference>
<evidence type="ECO:0000256" key="3">
    <source>
        <dbReference type="ARBA" id="ARBA00022597"/>
    </source>
</evidence>
<proteinExistence type="predicted"/>
<dbReference type="PANTHER" id="PTHR34581:SF2">
    <property type="entry name" value="PTS SYSTEM N,N'-DIACETYLCHITOBIOSE-SPECIFIC EIIB COMPONENT"/>
    <property type="match status" value="1"/>
</dbReference>
<keyword evidence="5" id="KW-0598">Phosphotransferase system</keyword>
<dbReference type="InterPro" id="IPR003501">
    <property type="entry name" value="PTS_EIIB_2/3"/>
</dbReference>
<keyword evidence="1" id="KW-0813">Transport</keyword>
<evidence type="ECO:0000313" key="10">
    <source>
        <dbReference type="Proteomes" id="UP000631576"/>
    </source>
</evidence>
<dbReference type="PROSITE" id="PS51100">
    <property type="entry name" value="PTS_EIIB_TYPE_3"/>
    <property type="match status" value="1"/>
</dbReference>
<keyword evidence="10" id="KW-1185">Reference proteome</keyword>
<evidence type="ECO:0000313" key="9">
    <source>
        <dbReference type="EMBL" id="MBC5682255.1"/>
    </source>
</evidence>
<dbReference type="InterPro" id="IPR051819">
    <property type="entry name" value="PTS_sugar-specific_EIIB"/>
</dbReference>